<dbReference type="Gene3D" id="1.10.510.10">
    <property type="entry name" value="Transferase(Phosphotransferase) domain 1"/>
    <property type="match status" value="1"/>
</dbReference>
<dbReference type="SMART" id="SM00369">
    <property type="entry name" value="LRR_TYP"/>
    <property type="match status" value="5"/>
</dbReference>
<evidence type="ECO:0000256" key="14">
    <source>
        <dbReference type="ARBA" id="ARBA00022840"/>
    </source>
</evidence>
<dbReference type="InterPro" id="IPR001611">
    <property type="entry name" value="Leu-rich_rpt"/>
</dbReference>
<name>A0A811QDE4_9POAL</name>
<dbReference type="Pfam" id="PF00069">
    <property type="entry name" value="Pkinase"/>
    <property type="match status" value="1"/>
</dbReference>
<evidence type="ECO:0000256" key="3">
    <source>
        <dbReference type="ARBA" id="ARBA00012513"/>
    </source>
</evidence>
<evidence type="ECO:0000256" key="18">
    <source>
        <dbReference type="ARBA" id="ARBA00023180"/>
    </source>
</evidence>
<evidence type="ECO:0000256" key="19">
    <source>
        <dbReference type="ARBA" id="ARBA00047899"/>
    </source>
</evidence>
<sequence>MLPSDLGVHLPNLKYLRLGINHFTGSLPASLANATEIYSLDISFNNFTGKCASRDWKALPDFLSFDTNQLTATTAQEWKFVTFLTNCTRLRIFDVQDNMLGAMLPSSVSNLSAQLQVLYVGYNEISGKIPSGISNLVGLTQLQLSNNRFTGLVPGSIGMLTAASIGVQGNQLTGLLPSSLGNLTRLLNLYTENNMFEGPIPTSLGSLQDITMATFNNNKFTGPLPTHVFNLSSLSVLLNLAYNNFVGPLPPEVGSLTKLANLYIAGNNLVGSLPDAISNCQSLIDLRLDTNSFNGSIPASISKMKGLAILNLDNNALSGAIPQELGLMDGLKELYLSRNNLSGSIPENFENMTSLDKLDLSFNHLDGKVPLHGVFSNVTGFLFDGNLALCGGIPELHWPPCLQNSKEHRKRKLVPILKLIVPIAGILFCFSLVLISISLKKKQKAQSISLAEFCLMDDKYPRVSYDELLQGTNGFNTNNLIGKGRNGSVYKCSLPLKNTITTVAVKVFDLQQSGSSKSFISECEALNKIRHRNLISVITCCSSSDSTQNDFKALVFDFMPNGSLHRWLHLDEHTSQRLTLAQRLNIAVDVADALEYLHNSCEPPIVHCDLKPSNILLDQELVAHVGDFGLAKVLPNPASEQQVDSNGTMGIRGTIGYVAPEYGEGGQISTCGDVYSFGIVLLELFTGLTPTEDMFRDGLTLQKHAENAFPGMLSDEEAHACTSQGVKNAMGDINKVMLSITKLALSCSKHAPIERISMRDAAAEMHKIRDNIV</sequence>
<evidence type="ECO:0000256" key="20">
    <source>
        <dbReference type="ARBA" id="ARBA00048679"/>
    </source>
</evidence>
<keyword evidence="10" id="KW-0732">Signal</keyword>
<evidence type="ECO:0000256" key="10">
    <source>
        <dbReference type="ARBA" id="ARBA00022729"/>
    </source>
</evidence>
<evidence type="ECO:0000256" key="13">
    <source>
        <dbReference type="ARBA" id="ARBA00022777"/>
    </source>
</evidence>
<dbReference type="InterPro" id="IPR051809">
    <property type="entry name" value="Plant_receptor-like_S/T_kinase"/>
</dbReference>
<dbReference type="SUPFAM" id="SSF56112">
    <property type="entry name" value="Protein kinase-like (PK-like)"/>
    <property type="match status" value="1"/>
</dbReference>
<evidence type="ECO:0000256" key="8">
    <source>
        <dbReference type="ARBA" id="ARBA00022679"/>
    </source>
</evidence>
<dbReference type="AlphaFoldDB" id="A0A811QDE4"/>
<keyword evidence="16 25" id="KW-0472">Membrane</keyword>
<reference evidence="27" key="1">
    <citation type="submission" date="2020-10" db="EMBL/GenBank/DDBJ databases">
        <authorList>
            <person name="Han B."/>
            <person name="Lu T."/>
            <person name="Zhao Q."/>
            <person name="Huang X."/>
            <person name="Zhao Y."/>
        </authorList>
    </citation>
    <scope>NUCLEOTIDE SEQUENCE</scope>
</reference>
<protein>
    <recommendedName>
        <fullName evidence="23">Receptor kinase-like protein Xa21</fullName>
        <ecNumber evidence="3">2.7.11.1</ecNumber>
    </recommendedName>
</protein>
<dbReference type="PANTHER" id="PTHR27008:SF521">
    <property type="entry name" value="OS11G0490200 PROTEIN"/>
    <property type="match status" value="1"/>
</dbReference>
<dbReference type="PANTHER" id="PTHR27008">
    <property type="entry name" value="OS04G0122200 PROTEIN"/>
    <property type="match status" value="1"/>
</dbReference>
<evidence type="ECO:0000256" key="12">
    <source>
        <dbReference type="ARBA" id="ARBA00022741"/>
    </source>
</evidence>
<dbReference type="Gene3D" id="3.80.10.10">
    <property type="entry name" value="Ribonuclease Inhibitor"/>
    <property type="match status" value="1"/>
</dbReference>
<keyword evidence="12 24" id="KW-0547">Nucleotide-binding</keyword>
<evidence type="ECO:0000259" key="26">
    <source>
        <dbReference type="PROSITE" id="PS50011"/>
    </source>
</evidence>
<dbReference type="SMART" id="SM00220">
    <property type="entry name" value="S_TKc"/>
    <property type="match status" value="1"/>
</dbReference>
<evidence type="ECO:0000256" key="25">
    <source>
        <dbReference type="SAM" id="Phobius"/>
    </source>
</evidence>
<evidence type="ECO:0000256" key="22">
    <source>
        <dbReference type="ARBA" id="ARBA00056628"/>
    </source>
</evidence>
<proteinExistence type="predicted"/>
<comment type="catalytic activity">
    <reaction evidence="19">
        <text>L-threonyl-[protein] + ATP = O-phospho-L-threonyl-[protein] + ADP + H(+)</text>
        <dbReference type="Rhea" id="RHEA:46608"/>
        <dbReference type="Rhea" id="RHEA-COMP:11060"/>
        <dbReference type="Rhea" id="RHEA-COMP:11605"/>
        <dbReference type="ChEBI" id="CHEBI:15378"/>
        <dbReference type="ChEBI" id="CHEBI:30013"/>
        <dbReference type="ChEBI" id="CHEBI:30616"/>
        <dbReference type="ChEBI" id="CHEBI:61977"/>
        <dbReference type="ChEBI" id="CHEBI:456216"/>
        <dbReference type="EC" id="2.7.11.1"/>
    </reaction>
</comment>
<evidence type="ECO:0000256" key="11">
    <source>
        <dbReference type="ARBA" id="ARBA00022737"/>
    </source>
</evidence>
<dbReference type="PROSITE" id="PS00107">
    <property type="entry name" value="PROTEIN_KINASE_ATP"/>
    <property type="match status" value="1"/>
</dbReference>
<dbReference type="Proteomes" id="UP000604825">
    <property type="component" value="Unassembled WGS sequence"/>
</dbReference>
<evidence type="ECO:0000256" key="6">
    <source>
        <dbReference type="ARBA" id="ARBA00022553"/>
    </source>
</evidence>
<evidence type="ECO:0000256" key="17">
    <source>
        <dbReference type="ARBA" id="ARBA00023170"/>
    </source>
</evidence>
<dbReference type="InterPro" id="IPR003591">
    <property type="entry name" value="Leu-rich_rpt_typical-subtyp"/>
</dbReference>
<dbReference type="InterPro" id="IPR032675">
    <property type="entry name" value="LRR_dom_sf"/>
</dbReference>
<evidence type="ECO:0000256" key="1">
    <source>
        <dbReference type="ARBA" id="ARBA00004162"/>
    </source>
</evidence>
<keyword evidence="14 24" id="KW-0067">ATP-binding</keyword>
<keyword evidence="4" id="KW-1003">Cell membrane</keyword>
<dbReference type="PROSITE" id="PS00108">
    <property type="entry name" value="PROTEIN_KINASE_ST"/>
    <property type="match status" value="1"/>
</dbReference>
<evidence type="ECO:0000313" key="28">
    <source>
        <dbReference type="Proteomes" id="UP000604825"/>
    </source>
</evidence>
<evidence type="ECO:0000256" key="9">
    <source>
        <dbReference type="ARBA" id="ARBA00022692"/>
    </source>
</evidence>
<dbReference type="OrthoDB" id="1103805at2759"/>
<evidence type="ECO:0000256" key="2">
    <source>
        <dbReference type="ARBA" id="ARBA00004389"/>
    </source>
</evidence>
<comment type="function">
    <text evidence="22">The processed protein kinase Xa21 chain released by protein cleavage after X.oryzae pv. oryzae protein Ax21 detection translocates into the nucleus where it can bind and regulate WRKY62, a transcription factor. Confers resistance to the bacterial pathogen X.oryzae pv. oryzae (Xoo).</text>
</comment>
<dbReference type="Pfam" id="PF13855">
    <property type="entry name" value="LRR_8"/>
    <property type="match status" value="1"/>
</dbReference>
<evidence type="ECO:0000256" key="24">
    <source>
        <dbReference type="PROSITE-ProRule" id="PRU10141"/>
    </source>
</evidence>
<dbReference type="EC" id="2.7.11.1" evidence="3"/>
<comment type="catalytic activity">
    <reaction evidence="20">
        <text>L-seryl-[protein] + ATP = O-phospho-L-seryl-[protein] + ADP + H(+)</text>
        <dbReference type="Rhea" id="RHEA:17989"/>
        <dbReference type="Rhea" id="RHEA-COMP:9863"/>
        <dbReference type="Rhea" id="RHEA-COMP:11604"/>
        <dbReference type="ChEBI" id="CHEBI:15378"/>
        <dbReference type="ChEBI" id="CHEBI:29999"/>
        <dbReference type="ChEBI" id="CHEBI:30616"/>
        <dbReference type="ChEBI" id="CHEBI:83421"/>
        <dbReference type="ChEBI" id="CHEBI:456216"/>
        <dbReference type="EC" id="2.7.11.1"/>
    </reaction>
</comment>
<dbReference type="InterPro" id="IPR000719">
    <property type="entry name" value="Prot_kinase_dom"/>
</dbReference>
<keyword evidence="8" id="KW-0808">Transferase</keyword>
<feature type="domain" description="Protein kinase" evidence="26">
    <location>
        <begin position="475"/>
        <end position="769"/>
    </location>
</feature>
<keyword evidence="6" id="KW-0597">Phosphoprotein</keyword>
<dbReference type="Gene3D" id="3.30.200.20">
    <property type="entry name" value="Phosphorylase Kinase, domain 1"/>
    <property type="match status" value="1"/>
</dbReference>
<evidence type="ECO:0000313" key="27">
    <source>
        <dbReference type="EMBL" id="CAD6257076.1"/>
    </source>
</evidence>
<comment type="subcellular location">
    <subcellularLocation>
        <location evidence="1">Cell membrane</location>
        <topology evidence="1">Single-pass membrane protein</topology>
    </subcellularLocation>
    <subcellularLocation>
        <location evidence="2">Endoplasmic reticulum membrane</location>
        <topology evidence="2">Single-pass membrane protein</topology>
    </subcellularLocation>
</comment>
<keyword evidence="18" id="KW-0325">Glycoprotein</keyword>
<comment type="function">
    <text evidence="21">Receptor kinase that detects X.oryzae pv. oryzae protein Ax21 to promote innate immunity. Following X.oryzae pv. oryzae protein Ax21 detection, undergoes cleavage, releasing the processed protein kinase Xa21 chain.</text>
</comment>
<dbReference type="GO" id="GO:0005524">
    <property type="term" value="F:ATP binding"/>
    <property type="evidence" value="ECO:0007669"/>
    <property type="project" value="UniProtKB-UniRule"/>
</dbReference>
<evidence type="ECO:0000256" key="7">
    <source>
        <dbReference type="ARBA" id="ARBA00022614"/>
    </source>
</evidence>
<keyword evidence="9 25" id="KW-0812">Transmembrane</keyword>
<comment type="caution">
    <text evidence="27">The sequence shown here is derived from an EMBL/GenBank/DDBJ whole genome shotgun (WGS) entry which is preliminary data.</text>
</comment>
<keyword evidence="17" id="KW-0675">Receptor</keyword>
<evidence type="ECO:0000256" key="23">
    <source>
        <dbReference type="ARBA" id="ARBA00072040"/>
    </source>
</evidence>
<keyword evidence="7" id="KW-0433">Leucine-rich repeat</keyword>
<keyword evidence="13" id="KW-0418">Kinase</keyword>
<dbReference type="GO" id="GO:0009791">
    <property type="term" value="P:post-embryonic development"/>
    <property type="evidence" value="ECO:0007669"/>
    <property type="project" value="UniProtKB-ARBA"/>
</dbReference>
<dbReference type="SUPFAM" id="SSF52058">
    <property type="entry name" value="L domain-like"/>
    <property type="match status" value="2"/>
</dbReference>
<evidence type="ECO:0000256" key="16">
    <source>
        <dbReference type="ARBA" id="ARBA00023136"/>
    </source>
</evidence>
<dbReference type="GO" id="GO:0005789">
    <property type="term" value="C:endoplasmic reticulum membrane"/>
    <property type="evidence" value="ECO:0007669"/>
    <property type="project" value="UniProtKB-SubCell"/>
</dbReference>
<dbReference type="InterPro" id="IPR008271">
    <property type="entry name" value="Ser/Thr_kinase_AS"/>
</dbReference>
<gene>
    <name evidence="27" type="ORF">NCGR_LOCUS40566</name>
</gene>
<dbReference type="GO" id="GO:0004674">
    <property type="term" value="F:protein serine/threonine kinase activity"/>
    <property type="evidence" value="ECO:0007669"/>
    <property type="project" value="UniProtKB-KW"/>
</dbReference>
<keyword evidence="11" id="KW-0677">Repeat</keyword>
<keyword evidence="28" id="KW-1185">Reference proteome</keyword>
<evidence type="ECO:0000256" key="5">
    <source>
        <dbReference type="ARBA" id="ARBA00022527"/>
    </source>
</evidence>
<dbReference type="FunFam" id="3.30.200.20:FF:000432">
    <property type="entry name" value="LRR receptor-like serine/threonine-protein kinase EFR"/>
    <property type="match status" value="1"/>
</dbReference>
<feature type="binding site" evidence="24">
    <location>
        <position position="506"/>
    </location>
    <ligand>
        <name>ATP</name>
        <dbReference type="ChEBI" id="CHEBI:30616"/>
    </ligand>
</feature>
<accession>A0A811QDE4</accession>
<evidence type="ECO:0000256" key="21">
    <source>
        <dbReference type="ARBA" id="ARBA00054320"/>
    </source>
</evidence>
<dbReference type="FunFam" id="1.10.510.10:FF:000358">
    <property type="entry name" value="Putative leucine-rich repeat receptor-like serine/threonine-protein kinase"/>
    <property type="match status" value="1"/>
</dbReference>
<organism evidence="27 28">
    <name type="scientific">Miscanthus lutarioriparius</name>
    <dbReference type="NCBI Taxonomy" id="422564"/>
    <lineage>
        <taxon>Eukaryota</taxon>
        <taxon>Viridiplantae</taxon>
        <taxon>Streptophyta</taxon>
        <taxon>Embryophyta</taxon>
        <taxon>Tracheophyta</taxon>
        <taxon>Spermatophyta</taxon>
        <taxon>Magnoliopsida</taxon>
        <taxon>Liliopsida</taxon>
        <taxon>Poales</taxon>
        <taxon>Poaceae</taxon>
        <taxon>PACMAD clade</taxon>
        <taxon>Panicoideae</taxon>
        <taxon>Andropogonodae</taxon>
        <taxon>Andropogoneae</taxon>
        <taxon>Saccharinae</taxon>
        <taxon>Miscanthus</taxon>
    </lineage>
</organism>
<evidence type="ECO:0000256" key="15">
    <source>
        <dbReference type="ARBA" id="ARBA00022989"/>
    </source>
</evidence>
<dbReference type="InterPro" id="IPR011009">
    <property type="entry name" value="Kinase-like_dom_sf"/>
</dbReference>
<evidence type="ECO:0000256" key="4">
    <source>
        <dbReference type="ARBA" id="ARBA00022475"/>
    </source>
</evidence>
<dbReference type="FunFam" id="3.80.10.10:FF:000233">
    <property type="entry name" value="Leucine-rich repeat receptor-like protein kinase TDR"/>
    <property type="match status" value="1"/>
</dbReference>
<dbReference type="EMBL" id="CAJGYO010000010">
    <property type="protein sequence ID" value="CAD6257076.1"/>
    <property type="molecule type" value="Genomic_DNA"/>
</dbReference>
<dbReference type="GO" id="GO:0005886">
    <property type="term" value="C:plasma membrane"/>
    <property type="evidence" value="ECO:0007669"/>
    <property type="project" value="UniProtKB-SubCell"/>
</dbReference>
<dbReference type="Pfam" id="PF00560">
    <property type="entry name" value="LRR_1"/>
    <property type="match status" value="3"/>
</dbReference>
<keyword evidence="15 25" id="KW-1133">Transmembrane helix</keyword>
<keyword evidence="5" id="KW-0723">Serine/threonine-protein kinase</keyword>
<dbReference type="PROSITE" id="PS50011">
    <property type="entry name" value="PROTEIN_KINASE_DOM"/>
    <property type="match status" value="1"/>
</dbReference>
<dbReference type="InterPro" id="IPR017441">
    <property type="entry name" value="Protein_kinase_ATP_BS"/>
</dbReference>
<feature type="transmembrane region" description="Helical" evidence="25">
    <location>
        <begin position="419"/>
        <end position="439"/>
    </location>
</feature>